<sequence length="324" mass="35411">MADDTSVEKISISGPTLASIIHRFTSSPGDVDGLLFGHVTRLPPPDLHDDDPSSAASTASSSPLSATVTGSFCSGSPMGLYDALGRLDLPAIRRAFAAADHRPPGCSLLGWFSGRRRSPVRPSMREFAVSLSLYKSPILTLDERPRSPHPDLPPKHCIFLLLSSSPSPNHAVHTHEYRAFVFRSTAGGSGVLEPRSLDVINVGPAFRGQYSSFSPESAFPWMPCWSKGVEEGERERRCKKGESLREAERELRLLESSAEGFGLERLERLVGPGAAEYPSELEDLYTKMLLKVEGLARLVEKSSARVLEQENRNSLLRNKLAGME</sequence>
<organism evidence="2 3">
    <name type="scientific">Elaeis guineensis var. tenera</name>
    <name type="common">Oil palm</name>
    <dbReference type="NCBI Taxonomy" id="51953"/>
    <lineage>
        <taxon>Eukaryota</taxon>
        <taxon>Viridiplantae</taxon>
        <taxon>Streptophyta</taxon>
        <taxon>Embryophyta</taxon>
        <taxon>Tracheophyta</taxon>
        <taxon>Spermatophyta</taxon>
        <taxon>Magnoliopsida</taxon>
        <taxon>Liliopsida</taxon>
        <taxon>Arecaceae</taxon>
        <taxon>Arecoideae</taxon>
        <taxon>Cocoseae</taxon>
        <taxon>Elaeidinae</taxon>
        <taxon>Elaeis</taxon>
    </lineage>
</organism>
<reference evidence="3 4" key="1">
    <citation type="submission" date="2025-04" db="UniProtKB">
        <authorList>
            <consortium name="RefSeq"/>
        </authorList>
    </citation>
    <scope>IDENTIFICATION</scope>
</reference>
<dbReference type="PRINTS" id="PR02054">
    <property type="entry name" value="FAM175PLANT"/>
</dbReference>
<dbReference type="InterPro" id="IPR023241">
    <property type="entry name" value="FAM175_plant"/>
</dbReference>
<proteinExistence type="predicted"/>
<dbReference type="KEGG" id="egu:105052252"/>
<dbReference type="Proteomes" id="UP000504607">
    <property type="component" value="Chromosome 10"/>
</dbReference>
<name>A0A6I9RSB3_ELAGV</name>
<dbReference type="RefSeq" id="XP_010931308.1">
    <property type="nucleotide sequence ID" value="XM_010933006.3"/>
</dbReference>
<evidence type="ECO:0000256" key="1">
    <source>
        <dbReference type="SAM" id="MobiDB-lite"/>
    </source>
</evidence>
<dbReference type="InterPro" id="IPR023238">
    <property type="entry name" value="FAM175"/>
</dbReference>
<evidence type="ECO:0000313" key="2">
    <source>
        <dbReference type="Proteomes" id="UP000504607"/>
    </source>
</evidence>
<dbReference type="RefSeq" id="XP_029122625.1">
    <property type="nucleotide sequence ID" value="XM_029266792.1"/>
</dbReference>
<dbReference type="PANTHER" id="PTHR31728:SF5">
    <property type="entry name" value="OS07G0540200 PROTEIN"/>
    <property type="match status" value="1"/>
</dbReference>
<dbReference type="PRINTS" id="PR02051">
    <property type="entry name" value="PROTEINF175"/>
</dbReference>
<protein>
    <submittedName>
        <fullName evidence="3 4">Uncharacterized protein LOC105052252</fullName>
    </submittedName>
</protein>
<feature type="region of interest" description="Disordered" evidence="1">
    <location>
        <begin position="42"/>
        <end position="67"/>
    </location>
</feature>
<dbReference type="GeneID" id="105052252"/>
<evidence type="ECO:0000313" key="4">
    <source>
        <dbReference type="RefSeq" id="XP_029122625.1"/>
    </source>
</evidence>
<evidence type="ECO:0000313" key="3">
    <source>
        <dbReference type="RefSeq" id="XP_010931308.1"/>
    </source>
</evidence>
<dbReference type="CDD" id="cd23656">
    <property type="entry name" value="Abraxas_plant"/>
    <property type="match status" value="1"/>
</dbReference>
<keyword evidence="2" id="KW-1185">Reference proteome</keyword>
<accession>A0A6I9RSB3</accession>
<dbReference type="AlphaFoldDB" id="A0A6I9RSB3"/>
<feature type="compositionally biased region" description="Low complexity" evidence="1">
    <location>
        <begin position="53"/>
        <end position="67"/>
    </location>
</feature>
<dbReference type="OrthoDB" id="6358435at2759"/>
<dbReference type="PANTHER" id="PTHR31728">
    <property type="entry name" value="ABRAXAS FAMILY MEMBER"/>
    <property type="match status" value="1"/>
</dbReference>
<dbReference type="GO" id="GO:0005634">
    <property type="term" value="C:nucleus"/>
    <property type="evidence" value="ECO:0007669"/>
    <property type="project" value="TreeGrafter"/>
</dbReference>
<gene>
    <name evidence="3 4" type="primary">LOC105052252</name>
</gene>
<dbReference type="GO" id="GO:0031593">
    <property type="term" value="F:polyubiquitin modification-dependent protein binding"/>
    <property type="evidence" value="ECO:0007669"/>
    <property type="project" value="TreeGrafter"/>
</dbReference>
<dbReference type="RefSeq" id="XP_073100692.1">
    <property type="nucleotide sequence ID" value="XM_073244591.1"/>
</dbReference>